<name>A0ACD3AY66_9AGAR</name>
<sequence>MAPHTGLFSLPDELLFRIFGLLKDKELYKQIGTCHTFHNIALHIIFSRHHPQISSGKICIHSLNSPTFLLPAIHGALFLHDLHDISIIFASQISKFFEEMRVLTQIVGRMKRNTRLSVDLKRVEALFGPWYLSPSQVATPKTQYDHEQLADALQNLVDAALKKGCTTLDLVSSEAFKNDLVVLRIGLVRQRQLRLLEERKREIERRRFGFLRRLSNVFFNSRSSRAEESNTSPADASTSSSSNAENPNVPIFPSHLGLFVSEGGDPSSSRSLAITGPLFFSPFFLPWTLSLLNYGNFTKFSLNIVHFDDNPWPDILPKIRMVNLKEFTFHGDGMNPYDLALFLQRHSDALEDTSLSMSRNSHQSESKWIPSSVAAIGPGHGLGQFSPPLSALTPDPMSLVDPLYLDFPVLRHLDLTSYHIPWFLDGITSNPQTTQCLPTLSALTISLLPDHPQAPDLDQKIRGSVVRIGYPA</sequence>
<organism evidence="1 2">
    <name type="scientific">Pluteus cervinus</name>
    <dbReference type="NCBI Taxonomy" id="181527"/>
    <lineage>
        <taxon>Eukaryota</taxon>
        <taxon>Fungi</taxon>
        <taxon>Dikarya</taxon>
        <taxon>Basidiomycota</taxon>
        <taxon>Agaricomycotina</taxon>
        <taxon>Agaricomycetes</taxon>
        <taxon>Agaricomycetidae</taxon>
        <taxon>Agaricales</taxon>
        <taxon>Pluteineae</taxon>
        <taxon>Pluteaceae</taxon>
        <taxon>Pluteus</taxon>
    </lineage>
</organism>
<evidence type="ECO:0000313" key="2">
    <source>
        <dbReference type="Proteomes" id="UP000308600"/>
    </source>
</evidence>
<dbReference type="EMBL" id="ML208305">
    <property type="protein sequence ID" value="TFK70928.1"/>
    <property type="molecule type" value="Genomic_DNA"/>
</dbReference>
<accession>A0ACD3AY66</accession>
<proteinExistence type="predicted"/>
<dbReference type="Proteomes" id="UP000308600">
    <property type="component" value="Unassembled WGS sequence"/>
</dbReference>
<gene>
    <name evidence="1" type="ORF">BDN72DRAFT_896029</name>
</gene>
<keyword evidence="2" id="KW-1185">Reference proteome</keyword>
<protein>
    <submittedName>
        <fullName evidence="1">Uncharacterized protein</fullName>
    </submittedName>
</protein>
<reference evidence="1 2" key="1">
    <citation type="journal article" date="2019" name="Nat. Ecol. Evol.">
        <title>Megaphylogeny resolves global patterns of mushroom evolution.</title>
        <authorList>
            <person name="Varga T."/>
            <person name="Krizsan K."/>
            <person name="Foldi C."/>
            <person name="Dima B."/>
            <person name="Sanchez-Garcia M."/>
            <person name="Sanchez-Ramirez S."/>
            <person name="Szollosi G.J."/>
            <person name="Szarkandi J.G."/>
            <person name="Papp V."/>
            <person name="Albert L."/>
            <person name="Andreopoulos W."/>
            <person name="Angelini C."/>
            <person name="Antonin V."/>
            <person name="Barry K.W."/>
            <person name="Bougher N.L."/>
            <person name="Buchanan P."/>
            <person name="Buyck B."/>
            <person name="Bense V."/>
            <person name="Catcheside P."/>
            <person name="Chovatia M."/>
            <person name="Cooper J."/>
            <person name="Damon W."/>
            <person name="Desjardin D."/>
            <person name="Finy P."/>
            <person name="Geml J."/>
            <person name="Haridas S."/>
            <person name="Hughes K."/>
            <person name="Justo A."/>
            <person name="Karasinski D."/>
            <person name="Kautmanova I."/>
            <person name="Kiss B."/>
            <person name="Kocsube S."/>
            <person name="Kotiranta H."/>
            <person name="LaButti K.M."/>
            <person name="Lechner B.E."/>
            <person name="Liimatainen K."/>
            <person name="Lipzen A."/>
            <person name="Lukacs Z."/>
            <person name="Mihaltcheva S."/>
            <person name="Morgado L.N."/>
            <person name="Niskanen T."/>
            <person name="Noordeloos M.E."/>
            <person name="Ohm R.A."/>
            <person name="Ortiz-Santana B."/>
            <person name="Ovrebo C."/>
            <person name="Racz N."/>
            <person name="Riley R."/>
            <person name="Savchenko A."/>
            <person name="Shiryaev A."/>
            <person name="Soop K."/>
            <person name="Spirin V."/>
            <person name="Szebenyi C."/>
            <person name="Tomsovsky M."/>
            <person name="Tulloss R.E."/>
            <person name="Uehling J."/>
            <person name="Grigoriev I.V."/>
            <person name="Vagvolgyi C."/>
            <person name="Papp T."/>
            <person name="Martin F.M."/>
            <person name="Miettinen O."/>
            <person name="Hibbett D.S."/>
            <person name="Nagy L.G."/>
        </authorList>
    </citation>
    <scope>NUCLEOTIDE SEQUENCE [LARGE SCALE GENOMIC DNA]</scope>
    <source>
        <strain evidence="1 2">NL-1719</strain>
    </source>
</reference>
<evidence type="ECO:0000313" key="1">
    <source>
        <dbReference type="EMBL" id="TFK70928.1"/>
    </source>
</evidence>